<dbReference type="Proteomes" id="UP000054166">
    <property type="component" value="Unassembled WGS sequence"/>
</dbReference>
<dbReference type="SUPFAM" id="SSF56112">
    <property type="entry name" value="Protein kinase-like (PK-like)"/>
    <property type="match status" value="1"/>
</dbReference>
<evidence type="ECO:0000313" key="1">
    <source>
        <dbReference type="EMBL" id="KIM72605.1"/>
    </source>
</evidence>
<evidence type="ECO:0000313" key="2">
    <source>
        <dbReference type="Proteomes" id="UP000054166"/>
    </source>
</evidence>
<accession>A0A0C3EJ34</accession>
<reference evidence="1 2" key="1">
    <citation type="submission" date="2014-04" db="EMBL/GenBank/DDBJ databases">
        <authorList>
            <consortium name="DOE Joint Genome Institute"/>
            <person name="Kuo A."/>
            <person name="Tarkka M."/>
            <person name="Buscot F."/>
            <person name="Kohler A."/>
            <person name="Nagy L.G."/>
            <person name="Floudas D."/>
            <person name="Copeland A."/>
            <person name="Barry K.W."/>
            <person name="Cichocki N."/>
            <person name="Veneault-Fourrey C."/>
            <person name="LaButti K."/>
            <person name="Lindquist E.A."/>
            <person name="Lipzen A."/>
            <person name="Lundell T."/>
            <person name="Morin E."/>
            <person name="Murat C."/>
            <person name="Sun H."/>
            <person name="Tunlid A."/>
            <person name="Henrissat B."/>
            <person name="Grigoriev I.V."/>
            <person name="Hibbett D.S."/>
            <person name="Martin F."/>
            <person name="Nordberg H.P."/>
            <person name="Cantor M.N."/>
            <person name="Hua S.X."/>
        </authorList>
    </citation>
    <scope>NUCLEOTIDE SEQUENCE [LARGE SCALE GENOMIC DNA]</scope>
    <source>
        <strain evidence="1 2">F 1598</strain>
    </source>
</reference>
<name>A0A0C3EJ34_PILCF</name>
<sequence>MTDFLRFMTALRRLFRSICKVYEHPINHAVDETQVKFPYPRSYSVNVGVKDPHQTVEFDYIGRLSDIRLVFTARTKQGKYVIVKFGSGQYGANAHQAAVTAGLAPAILSYSHLPGGMWMVVMEPLEIDYKPCDEFNEISDSLMKAVRTSIDRFHALGYVHGDLRDSNVFVRERTGPSKDVTWECRLIDYDWAGREGDAIYPLGVYCNDAIWRPEKYMDGKPITAQSDRQMVDEFCKRRAMVSRF</sequence>
<dbReference type="OrthoDB" id="3261131at2759"/>
<dbReference type="Pfam" id="PF06293">
    <property type="entry name" value="Kdo"/>
    <property type="match status" value="1"/>
</dbReference>
<dbReference type="InParanoid" id="A0A0C3EJ34"/>
<protein>
    <recommendedName>
        <fullName evidence="3">Protein kinase domain-containing protein</fullName>
    </recommendedName>
</protein>
<dbReference type="InterPro" id="IPR011009">
    <property type="entry name" value="Kinase-like_dom_sf"/>
</dbReference>
<proteinExistence type="predicted"/>
<reference evidence="2" key="2">
    <citation type="submission" date="2015-01" db="EMBL/GenBank/DDBJ databases">
        <title>Evolutionary Origins and Diversification of the Mycorrhizal Mutualists.</title>
        <authorList>
            <consortium name="DOE Joint Genome Institute"/>
            <consortium name="Mycorrhizal Genomics Consortium"/>
            <person name="Kohler A."/>
            <person name="Kuo A."/>
            <person name="Nagy L.G."/>
            <person name="Floudas D."/>
            <person name="Copeland A."/>
            <person name="Barry K.W."/>
            <person name="Cichocki N."/>
            <person name="Veneault-Fourrey C."/>
            <person name="LaButti K."/>
            <person name="Lindquist E.A."/>
            <person name="Lipzen A."/>
            <person name="Lundell T."/>
            <person name="Morin E."/>
            <person name="Murat C."/>
            <person name="Riley R."/>
            <person name="Ohm R."/>
            <person name="Sun H."/>
            <person name="Tunlid A."/>
            <person name="Henrissat B."/>
            <person name="Grigoriev I.V."/>
            <person name="Hibbett D.S."/>
            <person name="Martin F."/>
        </authorList>
    </citation>
    <scope>NUCLEOTIDE SEQUENCE [LARGE SCALE GENOMIC DNA]</scope>
    <source>
        <strain evidence="2">F 1598</strain>
    </source>
</reference>
<gene>
    <name evidence="1" type="ORF">PILCRDRAFT_739577</name>
</gene>
<dbReference type="HOGENOM" id="CLU_013871_0_0_1"/>
<organism evidence="1 2">
    <name type="scientific">Piloderma croceum (strain F 1598)</name>
    <dbReference type="NCBI Taxonomy" id="765440"/>
    <lineage>
        <taxon>Eukaryota</taxon>
        <taxon>Fungi</taxon>
        <taxon>Dikarya</taxon>
        <taxon>Basidiomycota</taxon>
        <taxon>Agaricomycotina</taxon>
        <taxon>Agaricomycetes</taxon>
        <taxon>Agaricomycetidae</taxon>
        <taxon>Atheliales</taxon>
        <taxon>Atheliaceae</taxon>
        <taxon>Piloderma</taxon>
    </lineage>
</organism>
<dbReference type="AlphaFoldDB" id="A0A0C3EJ34"/>
<keyword evidence="2" id="KW-1185">Reference proteome</keyword>
<dbReference type="EMBL" id="KN833119">
    <property type="protein sequence ID" value="KIM72605.1"/>
    <property type="molecule type" value="Genomic_DNA"/>
</dbReference>
<evidence type="ECO:0008006" key="3">
    <source>
        <dbReference type="Google" id="ProtNLM"/>
    </source>
</evidence>